<keyword evidence="5" id="KW-0808">Transferase</keyword>
<dbReference type="OrthoDB" id="9792195at2"/>
<gene>
    <name evidence="5" type="ORF">ADICEAN_02853</name>
</gene>
<reference evidence="5 6" key="1">
    <citation type="journal article" date="2013" name="Genome Announc.">
        <title>Draft Genome Sequence of Cesiribacter andamanensis Strain AMV16T, Isolated from a Soil Sample from a Mud Volcano in the Andaman Islands, India.</title>
        <authorList>
            <person name="Shivaji S."/>
            <person name="Ara S."/>
            <person name="Begum Z."/>
            <person name="Srinivas T.N."/>
            <person name="Singh A."/>
            <person name="Kumar Pinnaka A."/>
        </authorList>
    </citation>
    <scope>NUCLEOTIDE SEQUENCE [LARGE SCALE GENOMIC DNA]</scope>
    <source>
        <strain evidence="5 6">AMV16</strain>
    </source>
</reference>
<evidence type="ECO:0000313" key="5">
    <source>
        <dbReference type="EMBL" id="EMR02029.1"/>
    </source>
</evidence>
<dbReference type="SUPFAM" id="SSF101852">
    <property type="entry name" value="Bacterial fluorinating enzyme, C-terminal domain"/>
    <property type="match status" value="1"/>
</dbReference>
<accession>M7NU59</accession>
<feature type="domain" description="S-adenosyl-l-methionine hydroxide adenosyltransferase N-terminal" evidence="3">
    <location>
        <begin position="4"/>
        <end position="149"/>
    </location>
</feature>
<evidence type="ECO:0000256" key="1">
    <source>
        <dbReference type="ARBA" id="ARBA00022691"/>
    </source>
</evidence>
<dbReference type="PATRIC" id="fig|1279009.4.peg.2891"/>
<dbReference type="PIRSF" id="PIRSF006779">
    <property type="entry name" value="UCP006779"/>
    <property type="match status" value="1"/>
</dbReference>
<dbReference type="Gene3D" id="2.40.30.90">
    <property type="entry name" value="Bacterial fluorinating enzyme like"/>
    <property type="match status" value="1"/>
</dbReference>
<keyword evidence="1" id="KW-0949">S-adenosyl-L-methionine</keyword>
<name>M7NU59_9BACT</name>
<dbReference type="InterPro" id="IPR023228">
    <property type="entry name" value="SAM_OH_AdoTrfase_N_sf"/>
</dbReference>
<dbReference type="InterPro" id="IPR046470">
    <property type="entry name" value="SAM_HAT_C"/>
</dbReference>
<dbReference type="Pfam" id="PF20257">
    <property type="entry name" value="SAM_HAT_C"/>
    <property type="match status" value="1"/>
</dbReference>
<dbReference type="PANTHER" id="PTHR35092">
    <property type="entry name" value="CHLORINASE MJ1651"/>
    <property type="match status" value="1"/>
</dbReference>
<evidence type="ECO:0000259" key="4">
    <source>
        <dbReference type="Pfam" id="PF20257"/>
    </source>
</evidence>
<dbReference type="eggNOG" id="COG1912">
    <property type="taxonomic scope" value="Bacteria"/>
</dbReference>
<keyword evidence="6" id="KW-1185">Reference proteome</keyword>
<organism evidence="5 6">
    <name type="scientific">Cesiribacter andamanensis AMV16</name>
    <dbReference type="NCBI Taxonomy" id="1279009"/>
    <lineage>
        <taxon>Bacteria</taxon>
        <taxon>Pseudomonadati</taxon>
        <taxon>Bacteroidota</taxon>
        <taxon>Cytophagia</taxon>
        <taxon>Cytophagales</taxon>
        <taxon>Cesiribacteraceae</taxon>
        <taxon>Cesiribacter</taxon>
    </lineage>
</organism>
<comment type="similarity">
    <text evidence="2">Belongs to the SAM hydrolase / SAM-dependent halogenase family.</text>
</comment>
<dbReference type="AlphaFoldDB" id="M7NU59"/>
<evidence type="ECO:0000256" key="2">
    <source>
        <dbReference type="ARBA" id="ARBA00024035"/>
    </source>
</evidence>
<dbReference type="PANTHER" id="PTHR35092:SF1">
    <property type="entry name" value="CHLORINASE MJ1651"/>
    <property type="match status" value="1"/>
</dbReference>
<dbReference type="Gene3D" id="3.40.50.10790">
    <property type="entry name" value="S-adenosyl-l-methionine hydroxide adenosyltransferase, N-terminal"/>
    <property type="match status" value="1"/>
</dbReference>
<sequence length="281" mass="30736">MAIITFMSDFGTTDHYVAAVKARILSTLPSQLIVDISHQIQHFNIAHGSFVLGNVFREFPPGTIHLIAVHATGGLGEPYIAIKLEGHYFIGTDNGLLGLISEQEPEEIVILGKTEAEKALARLTTFPARDLMAPAAALLAQGAPLSALGEPTPYFNRMLPRKPRLSRQLIAGHVIHIDHFGNLVTNVRKDEFEQLVSDKFLIKLGREQITKIHKTYNLVDAGDLFAVFNSLGLLEIGIHSGHAGELLGMEYDSAILVHIPATDEEAGALMGIRQRGIRRTL</sequence>
<dbReference type="SUPFAM" id="SSF102522">
    <property type="entry name" value="Bacterial fluorinating enzyme, N-terminal domain"/>
    <property type="match status" value="1"/>
</dbReference>
<protein>
    <submittedName>
        <fullName evidence="5">S-adenosyl-l-methionine hydroxide adenosyltransferase</fullName>
    </submittedName>
</protein>
<evidence type="ECO:0000313" key="6">
    <source>
        <dbReference type="Proteomes" id="UP000011910"/>
    </source>
</evidence>
<dbReference type="STRING" id="1279009.ADICEAN_02853"/>
<comment type="caution">
    <text evidence="5">The sequence shown here is derived from an EMBL/GenBank/DDBJ whole genome shotgun (WGS) entry which is preliminary data.</text>
</comment>
<dbReference type="InterPro" id="IPR002747">
    <property type="entry name" value="SAM_OH_AdoTrfase"/>
</dbReference>
<evidence type="ECO:0000259" key="3">
    <source>
        <dbReference type="Pfam" id="PF01887"/>
    </source>
</evidence>
<dbReference type="Pfam" id="PF01887">
    <property type="entry name" value="SAM_HAT_N"/>
    <property type="match status" value="1"/>
</dbReference>
<feature type="domain" description="S-adenosyl-l-methionine hydroxide adenosyltransferase C-terminal" evidence="4">
    <location>
        <begin position="172"/>
        <end position="254"/>
    </location>
</feature>
<dbReference type="InterPro" id="IPR023227">
    <property type="entry name" value="SAM_OH_AdoTrfase_C_sf"/>
</dbReference>
<proteinExistence type="inferred from homology"/>
<dbReference type="GO" id="GO:0016740">
    <property type="term" value="F:transferase activity"/>
    <property type="evidence" value="ECO:0007669"/>
    <property type="project" value="UniProtKB-KW"/>
</dbReference>
<dbReference type="EMBL" id="AODQ01000077">
    <property type="protein sequence ID" value="EMR02029.1"/>
    <property type="molecule type" value="Genomic_DNA"/>
</dbReference>
<dbReference type="Proteomes" id="UP000011910">
    <property type="component" value="Unassembled WGS sequence"/>
</dbReference>
<dbReference type="InterPro" id="IPR046469">
    <property type="entry name" value="SAM_HAT_N"/>
</dbReference>
<dbReference type="RefSeq" id="WP_009196241.1">
    <property type="nucleotide sequence ID" value="NZ_AODQ01000077.1"/>
</dbReference>